<dbReference type="EMBL" id="BMJV01000004">
    <property type="protein sequence ID" value="GGG74845.1"/>
    <property type="molecule type" value="Genomic_DNA"/>
</dbReference>
<name>A0A8J2ZKT0_9RHOB</name>
<dbReference type="Proteomes" id="UP000617145">
    <property type="component" value="Unassembled WGS sequence"/>
</dbReference>
<accession>A0A8J2ZKT0</accession>
<gene>
    <name evidence="1" type="ORF">GCM10011415_24210</name>
</gene>
<evidence type="ECO:0000313" key="2">
    <source>
        <dbReference type="Proteomes" id="UP000617145"/>
    </source>
</evidence>
<keyword evidence="2" id="KW-1185">Reference proteome</keyword>
<reference evidence="1" key="2">
    <citation type="submission" date="2020-09" db="EMBL/GenBank/DDBJ databases">
        <authorList>
            <person name="Sun Q."/>
            <person name="Zhou Y."/>
        </authorList>
    </citation>
    <scope>NUCLEOTIDE SEQUENCE</scope>
    <source>
        <strain evidence="1">CGMCC 1.15762</strain>
    </source>
</reference>
<organism evidence="1 2">
    <name type="scientific">Salipiger pallidus</name>
    <dbReference type="NCBI Taxonomy" id="1775170"/>
    <lineage>
        <taxon>Bacteria</taxon>
        <taxon>Pseudomonadati</taxon>
        <taxon>Pseudomonadota</taxon>
        <taxon>Alphaproteobacteria</taxon>
        <taxon>Rhodobacterales</taxon>
        <taxon>Roseobacteraceae</taxon>
        <taxon>Salipiger</taxon>
    </lineage>
</organism>
<comment type="caution">
    <text evidence="1">The sequence shown here is derived from an EMBL/GenBank/DDBJ whole genome shotgun (WGS) entry which is preliminary data.</text>
</comment>
<protein>
    <submittedName>
        <fullName evidence="1">Uncharacterized protein</fullName>
    </submittedName>
</protein>
<sequence length="63" mass="6567">MHTTGGDTTLIIARGAEAIAPIRRNGRAWEQGCPAASARNETVRATPHLGRAENDAVARTATG</sequence>
<proteinExistence type="predicted"/>
<evidence type="ECO:0000313" key="1">
    <source>
        <dbReference type="EMBL" id="GGG74845.1"/>
    </source>
</evidence>
<reference evidence="1" key="1">
    <citation type="journal article" date="2014" name="Int. J. Syst. Evol. Microbiol.">
        <title>Complete genome sequence of Corynebacterium casei LMG S-19264T (=DSM 44701T), isolated from a smear-ripened cheese.</title>
        <authorList>
            <consortium name="US DOE Joint Genome Institute (JGI-PGF)"/>
            <person name="Walter F."/>
            <person name="Albersmeier A."/>
            <person name="Kalinowski J."/>
            <person name="Ruckert C."/>
        </authorList>
    </citation>
    <scope>NUCLEOTIDE SEQUENCE</scope>
    <source>
        <strain evidence="1">CGMCC 1.15762</strain>
    </source>
</reference>
<dbReference type="AlphaFoldDB" id="A0A8J2ZKT0"/>